<dbReference type="Proteomes" id="UP000199029">
    <property type="component" value="Unassembled WGS sequence"/>
</dbReference>
<protein>
    <submittedName>
        <fullName evidence="1">Uncharacterized protein</fullName>
    </submittedName>
</protein>
<evidence type="ECO:0000313" key="2">
    <source>
        <dbReference type="Proteomes" id="UP000199029"/>
    </source>
</evidence>
<proteinExistence type="predicted"/>
<gene>
    <name evidence="1" type="ORF">SAMN04515668_1304</name>
</gene>
<organism evidence="1 2">
    <name type="scientific">Hymenobacter arizonensis</name>
    <name type="common">Siccationidurans arizonensis</name>
    <dbReference type="NCBI Taxonomy" id="1227077"/>
    <lineage>
        <taxon>Bacteria</taxon>
        <taxon>Pseudomonadati</taxon>
        <taxon>Bacteroidota</taxon>
        <taxon>Cytophagia</taxon>
        <taxon>Cytophagales</taxon>
        <taxon>Hymenobacteraceae</taxon>
        <taxon>Hymenobacter</taxon>
    </lineage>
</organism>
<keyword evidence="2" id="KW-1185">Reference proteome</keyword>
<dbReference type="Gene3D" id="3.20.20.80">
    <property type="entry name" value="Glycosidases"/>
    <property type="match status" value="1"/>
</dbReference>
<dbReference type="STRING" id="1227077.SAMN04515668_1304"/>
<evidence type="ECO:0000313" key="1">
    <source>
        <dbReference type="EMBL" id="SFQ05913.1"/>
    </source>
</evidence>
<dbReference type="AlphaFoldDB" id="A0A1I5VEK4"/>
<dbReference type="SUPFAM" id="SSF51445">
    <property type="entry name" value="(Trans)glycosidases"/>
    <property type="match status" value="1"/>
</dbReference>
<accession>A0A1I5VEK4</accession>
<dbReference type="InterPro" id="IPR017853">
    <property type="entry name" value="GH"/>
</dbReference>
<dbReference type="EMBL" id="FOXS01000001">
    <property type="protein sequence ID" value="SFQ05913.1"/>
    <property type="molecule type" value="Genomic_DNA"/>
</dbReference>
<sequence length="687" mass="76052">MDAGGVPTAPVPTGEPGYVNGVLPLDLSTIVYQQNNVNGPPTELFFPKDKDPTNTFNPGHGLLLNEHTIVIDFPPQWDTKNLKLRILDGKGEFDPGQRYYAVARGSGGAEKLVHTFTGKRYNEVETVELPRDVVYERLVLRGPKNAQPAKLEIVGDYRPFKPVKYQRPRAPLADFTGTNAFPWNFNMPDGGSISEAKYGAMRDVFGGVLRMYIELEKFVPAVGQHQFRYWNLDKVAGRARADRKELMLTFVHATKPEMETWPKNSYEGKEFLDVDASPHNFTADYMQEAAYKPSGEAAYQMAARYGFNKSIPDANLKLYTVPEYPNAPVAQPRKGLGYVRYYEAHNELDKDWKGLSHYMSGWKMGLHQSVVYDGAQGRLGPTCGIKTADPSAIVLNAGLAKATPDAFRGMIDCWKKTRGYKPDGTLDIPLDQWNYHQYATDGGGAQHNGKQTRGIAPENSRLGAAAKRMVDFSNIYGGGKPVVITETGYDVHPQSPLAAVRASDLTAYPKRELIPQARIHLTQGVWSLRTLLEVAAHGIDGIAWYQAFDDNGKVPYIYQSCGMLNSDNTRRPAADFLMQTQALMGKYKFQERKSENPRVDIWADGMERMAVLWLPVEDDKKSTYALTLESKGVYFTPVVGADRMAQAKLTTKNGAAAVPLSELPVFVPLAGVAATSGPAQPQAAKKK</sequence>
<reference evidence="2" key="1">
    <citation type="submission" date="2016-10" db="EMBL/GenBank/DDBJ databases">
        <authorList>
            <person name="Varghese N."/>
            <person name="Submissions S."/>
        </authorList>
    </citation>
    <scope>NUCLEOTIDE SEQUENCE [LARGE SCALE GENOMIC DNA]</scope>
    <source>
        <strain evidence="2">OR362-8,ATCC BAA-1266,JCM 13504</strain>
    </source>
</reference>
<name>A0A1I5VEK4_HYMAR</name>